<dbReference type="SMART" id="SM00184">
    <property type="entry name" value="RING"/>
    <property type="match status" value="1"/>
</dbReference>
<evidence type="ECO:0000256" key="1">
    <source>
        <dbReference type="ARBA" id="ARBA00000900"/>
    </source>
</evidence>
<evidence type="ECO:0000256" key="2">
    <source>
        <dbReference type="ARBA" id="ARBA00004906"/>
    </source>
</evidence>
<sequence>MEIHYLTPKILPSDAGSLSRVSISPHVLIHFTMNLTRLYVGELRWSFRNLRFGGFVCVLMDENYLVDVDFSDLDLNQEPSNPPLHRVERYGSMLNEFGTAHDRIEERIRQLEVVTARTRQRQRWRQARNSMELNYFPFERTVDAGQRDIPNENSGTSAFKSSSERGKGCKRDSSHLVAKALEMGSEVKKEGGSFYDCIICLEFAREPVLTTCGHLFCWACFYQVSNVDSTSKECPVCKGEVSEGTVIPIYGNGESERVCETESGLKIPPRPKAHRVESIRQKRMTQGLSHIPVAEALRRIRISIGAVGNQTQQEAGHGILNIDSDTQAGQNAESAGGHRSRIHQVSRVLSESAASLSSLSSALSNAERLVEDLEAVINNRLLRNEARSLSVDVGNLFTRPSTTIQPDHQPLVSTVNTSVVLPIPSTSQSTDATSSVAHNVLRPMGSSDVSLPSAPSSSSFRRRSLTSRTLDSDSHDPRELRRRRLN</sequence>
<dbReference type="InterPro" id="IPR001841">
    <property type="entry name" value="Znf_RING"/>
</dbReference>
<accession>A0A8X8ZDE2</accession>
<comment type="pathway">
    <text evidence="2 6">Protein modification; protein ubiquitination.</text>
</comment>
<feature type="region of interest" description="Disordered" evidence="7">
    <location>
        <begin position="146"/>
        <end position="170"/>
    </location>
</feature>
<dbReference type="Proteomes" id="UP000298416">
    <property type="component" value="Unassembled WGS sequence"/>
</dbReference>
<dbReference type="Pfam" id="PF13920">
    <property type="entry name" value="zf-C3HC4_3"/>
    <property type="match status" value="1"/>
</dbReference>
<keyword evidence="6" id="KW-0256">Endoplasmic reticulum</keyword>
<gene>
    <name evidence="9" type="ORF">SASPL_137365</name>
</gene>
<name>A0A8X8ZDE2_SALSN</name>
<dbReference type="InterPro" id="IPR045103">
    <property type="entry name" value="RNF5/RNF185-like"/>
</dbReference>
<comment type="domain">
    <text evidence="6">The RING-type zinc finger domain is responsible for E3 ligase activity.</text>
</comment>
<dbReference type="GO" id="GO:0005789">
    <property type="term" value="C:endoplasmic reticulum membrane"/>
    <property type="evidence" value="ECO:0007669"/>
    <property type="project" value="UniProtKB-SubCell"/>
</dbReference>
<evidence type="ECO:0000256" key="4">
    <source>
        <dbReference type="ARBA" id="ARBA00022786"/>
    </source>
</evidence>
<comment type="subcellular location">
    <subcellularLocation>
        <location evidence="6">Endoplasmic reticulum membrane</location>
        <topology evidence="6">Single-pass type IV membrane protein</topology>
    </subcellularLocation>
</comment>
<dbReference type="GO" id="GO:0061630">
    <property type="term" value="F:ubiquitin protein ligase activity"/>
    <property type="evidence" value="ECO:0007669"/>
    <property type="project" value="UniProtKB-UniRule"/>
</dbReference>
<keyword evidence="6" id="KW-0479">Metal-binding</keyword>
<keyword evidence="4 6" id="KW-0833">Ubl conjugation pathway</keyword>
<dbReference type="AlphaFoldDB" id="A0A8X8ZDE2"/>
<feature type="compositionally biased region" description="Low complexity" evidence="7">
    <location>
        <begin position="446"/>
        <end position="459"/>
    </location>
</feature>
<feature type="region of interest" description="Disordered" evidence="7">
    <location>
        <begin position="443"/>
        <end position="486"/>
    </location>
</feature>
<dbReference type="EMBL" id="PNBA02000014">
    <property type="protein sequence ID" value="KAG6400528.1"/>
    <property type="molecule type" value="Genomic_DNA"/>
</dbReference>
<reference evidence="9" key="1">
    <citation type="submission" date="2018-01" db="EMBL/GenBank/DDBJ databases">
        <authorList>
            <person name="Mao J.F."/>
        </authorList>
    </citation>
    <scope>NUCLEOTIDE SEQUENCE</scope>
    <source>
        <strain evidence="9">Huo1</strain>
        <tissue evidence="9">Leaf</tissue>
    </source>
</reference>
<evidence type="ECO:0000256" key="5">
    <source>
        <dbReference type="PROSITE-ProRule" id="PRU00175"/>
    </source>
</evidence>
<organism evidence="9">
    <name type="scientific">Salvia splendens</name>
    <name type="common">Scarlet sage</name>
    <dbReference type="NCBI Taxonomy" id="180675"/>
    <lineage>
        <taxon>Eukaryota</taxon>
        <taxon>Viridiplantae</taxon>
        <taxon>Streptophyta</taxon>
        <taxon>Embryophyta</taxon>
        <taxon>Tracheophyta</taxon>
        <taxon>Spermatophyta</taxon>
        <taxon>Magnoliopsida</taxon>
        <taxon>eudicotyledons</taxon>
        <taxon>Gunneridae</taxon>
        <taxon>Pentapetalae</taxon>
        <taxon>asterids</taxon>
        <taxon>lamiids</taxon>
        <taxon>Lamiales</taxon>
        <taxon>Lamiaceae</taxon>
        <taxon>Nepetoideae</taxon>
        <taxon>Mentheae</taxon>
        <taxon>Salviinae</taxon>
        <taxon>Salvia</taxon>
        <taxon>Salvia subgen. Calosphace</taxon>
        <taxon>core Calosphace</taxon>
    </lineage>
</organism>
<feature type="compositionally biased region" description="Basic and acidic residues" evidence="7">
    <location>
        <begin position="470"/>
        <end position="479"/>
    </location>
</feature>
<dbReference type="GO" id="GO:0006511">
    <property type="term" value="P:ubiquitin-dependent protein catabolic process"/>
    <property type="evidence" value="ECO:0007669"/>
    <property type="project" value="UniProtKB-UniRule"/>
</dbReference>
<keyword evidence="10" id="KW-1185">Reference proteome</keyword>
<keyword evidence="5 6" id="KW-0863">Zinc-finger</keyword>
<evidence type="ECO:0000313" key="9">
    <source>
        <dbReference type="EMBL" id="KAG6400528.1"/>
    </source>
</evidence>
<evidence type="ECO:0000313" key="10">
    <source>
        <dbReference type="Proteomes" id="UP000298416"/>
    </source>
</evidence>
<protein>
    <recommendedName>
        <fullName evidence="6">E3 ubiquitin-protein ligase RMA</fullName>
        <ecNumber evidence="6">2.3.2.27</ecNumber>
    </recommendedName>
    <alternativeName>
        <fullName evidence="6">Protein RING membrane-anchor</fullName>
    </alternativeName>
    <alternativeName>
        <fullName evidence="6">RING-type E3 ubiquitin transferase RMA</fullName>
    </alternativeName>
</protein>
<dbReference type="SUPFAM" id="SSF57850">
    <property type="entry name" value="RING/U-box"/>
    <property type="match status" value="1"/>
</dbReference>
<dbReference type="EC" id="2.3.2.27" evidence="6"/>
<evidence type="ECO:0000256" key="7">
    <source>
        <dbReference type="SAM" id="MobiDB-lite"/>
    </source>
</evidence>
<dbReference type="Gene3D" id="3.30.40.10">
    <property type="entry name" value="Zinc/RING finger domain, C3HC4 (zinc finger)"/>
    <property type="match status" value="1"/>
</dbReference>
<feature type="domain" description="RING-type" evidence="8">
    <location>
        <begin position="197"/>
        <end position="238"/>
    </location>
</feature>
<comment type="caution">
    <text evidence="9">The sequence shown here is derived from an EMBL/GenBank/DDBJ whole genome shotgun (WGS) entry which is preliminary data.</text>
</comment>
<keyword evidence="6" id="KW-0862">Zinc</keyword>
<dbReference type="InterPro" id="IPR013083">
    <property type="entry name" value="Znf_RING/FYVE/PHD"/>
</dbReference>
<feature type="compositionally biased region" description="Polar residues" evidence="7">
    <location>
        <begin position="151"/>
        <end position="161"/>
    </location>
</feature>
<evidence type="ECO:0000259" key="8">
    <source>
        <dbReference type="PROSITE" id="PS50089"/>
    </source>
</evidence>
<dbReference type="PROSITE" id="PS50089">
    <property type="entry name" value="ZF_RING_2"/>
    <property type="match status" value="1"/>
</dbReference>
<reference evidence="9" key="2">
    <citation type="submission" date="2020-08" db="EMBL/GenBank/DDBJ databases">
        <title>Plant Genome Project.</title>
        <authorList>
            <person name="Zhang R.-G."/>
        </authorList>
    </citation>
    <scope>NUCLEOTIDE SEQUENCE</scope>
    <source>
        <strain evidence="9">Huo1</strain>
        <tissue evidence="9">Leaf</tissue>
    </source>
</reference>
<comment type="catalytic activity">
    <reaction evidence="1 6">
        <text>S-ubiquitinyl-[E2 ubiquitin-conjugating enzyme]-L-cysteine + [acceptor protein]-L-lysine = [E2 ubiquitin-conjugating enzyme]-L-cysteine + N(6)-ubiquitinyl-[acceptor protein]-L-lysine.</text>
        <dbReference type="EC" id="2.3.2.27"/>
    </reaction>
</comment>
<dbReference type="PANTHER" id="PTHR12313">
    <property type="entry name" value="E3 UBIQUITIN-PROTEIN LIGASE RNF5-RELATED"/>
    <property type="match status" value="1"/>
</dbReference>
<evidence type="ECO:0000256" key="6">
    <source>
        <dbReference type="RuleBase" id="RU369090"/>
    </source>
</evidence>
<comment type="function">
    <text evidence="6">E3 ubiquitin-protein ligase.</text>
</comment>
<evidence type="ECO:0000256" key="3">
    <source>
        <dbReference type="ARBA" id="ARBA00022679"/>
    </source>
</evidence>
<proteinExistence type="predicted"/>
<dbReference type="GO" id="GO:0008270">
    <property type="term" value="F:zinc ion binding"/>
    <property type="evidence" value="ECO:0007669"/>
    <property type="project" value="UniProtKB-KW"/>
</dbReference>
<keyword evidence="3 6" id="KW-0808">Transferase</keyword>